<dbReference type="GO" id="GO:0005730">
    <property type="term" value="C:nucleolus"/>
    <property type="evidence" value="ECO:0007669"/>
    <property type="project" value="UniProtKB-SubCell"/>
</dbReference>
<evidence type="ECO:0000256" key="3">
    <source>
        <dbReference type="ARBA" id="ARBA00006678"/>
    </source>
</evidence>
<keyword evidence="7" id="KW-0694">RNA-binding</keyword>
<dbReference type="GO" id="GO:0071038">
    <property type="term" value="P:TRAMP-dependent tRNA surveillance pathway"/>
    <property type="evidence" value="ECO:0007669"/>
    <property type="project" value="TreeGrafter"/>
</dbReference>
<comment type="caution">
    <text evidence="11">The sequence shown here is derived from an EMBL/GenBank/DDBJ whole genome shotgun (WGS) entry which is preliminary data.</text>
</comment>
<dbReference type="GO" id="GO:0071035">
    <property type="term" value="P:nuclear polyadenylation-dependent rRNA catabolic process"/>
    <property type="evidence" value="ECO:0007669"/>
    <property type="project" value="TreeGrafter"/>
</dbReference>
<dbReference type="Pfam" id="PF01138">
    <property type="entry name" value="RNase_PH"/>
    <property type="match status" value="1"/>
</dbReference>
<keyword evidence="5" id="KW-0698">rRNA processing</keyword>
<evidence type="ECO:0000256" key="5">
    <source>
        <dbReference type="ARBA" id="ARBA00022552"/>
    </source>
</evidence>
<dbReference type="InterPro" id="IPR001247">
    <property type="entry name" value="ExoRNase_PH_dom1"/>
</dbReference>
<dbReference type="InterPro" id="IPR050590">
    <property type="entry name" value="Exosome_comp_Rrp42_subfam"/>
</dbReference>
<evidence type="ECO:0000313" key="11">
    <source>
        <dbReference type="EMBL" id="KAK2153306.1"/>
    </source>
</evidence>
<feature type="domain" description="Exoribonuclease phosphorolytic" evidence="10">
    <location>
        <begin position="31"/>
        <end position="105"/>
    </location>
</feature>
<evidence type="ECO:0000256" key="9">
    <source>
        <dbReference type="ARBA" id="ARBA00030617"/>
    </source>
</evidence>
<keyword evidence="12" id="KW-1185">Reference proteome</keyword>
<evidence type="ECO:0000256" key="1">
    <source>
        <dbReference type="ARBA" id="ARBA00004496"/>
    </source>
</evidence>
<dbReference type="SUPFAM" id="SSF54211">
    <property type="entry name" value="Ribosomal protein S5 domain 2-like"/>
    <property type="match status" value="1"/>
</dbReference>
<evidence type="ECO:0000313" key="12">
    <source>
        <dbReference type="Proteomes" id="UP001208570"/>
    </source>
</evidence>
<organism evidence="11 12">
    <name type="scientific">Paralvinella palmiformis</name>
    <dbReference type="NCBI Taxonomy" id="53620"/>
    <lineage>
        <taxon>Eukaryota</taxon>
        <taxon>Metazoa</taxon>
        <taxon>Spiralia</taxon>
        <taxon>Lophotrochozoa</taxon>
        <taxon>Annelida</taxon>
        <taxon>Polychaeta</taxon>
        <taxon>Sedentaria</taxon>
        <taxon>Canalipalpata</taxon>
        <taxon>Terebellida</taxon>
        <taxon>Terebelliformia</taxon>
        <taxon>Alvinellidae</taxon>
        <taxon>Paralvinella</taxon>
    </lineage>
</organism>
<evidence type="ECO:0000256" key="4">
    <source>
        <dbReference type="ARBA" id="ARBA00022490"/>
    </source>
</evidence>
<dbReference type="EMBL" id="JAODUP010000301">
    <property type="protein sequence ID" value="KAK2153306.1"/>
    <property type="molecule type" value="Genomic_DNA"/>
</dbReference>
<dbReference type="PANTHER" id="PTHR11097:SF9">
    <property type="entry name" value="EXOSOME COMPLEX COMPONENT RRP43"/>
    <property type="match status" value="1"/>
</dbReference>
<sequence length="117" mass="12503">MAVNVKIAQPVEYFRKFLEQDTRPDGRALAEVRPVMLNVGSITTAEGSALVKLGNTAVLCAIKAELTVPKDDAPKCGLIVPNVDLPPICSPMFKPGPPSEIAQAATVFMNDVISRQV</sequence>
<keyword evidence="4" id="KW-0963">Cytoplasm</keyword>
<protein>
    <recommendedName>
        <fullName evidence="9">Ribosomal RNA-processing protein 43</fullName>
    </recommendedName>
</protein>
<name>A0AAD9JIG4_9ANNE</name>
<dbReference type="GO" id="GO:0071028">
    <property type="term" value="P:nuclear mRNA surveillance"/>
    <property type="evidence" value="ECO:0007669"/>
    <property type="project" value="TreeGrafter"/>
</dbReference>
<dbReference type="GO" id="GO:0000177">
    <property type="term" value="C:cytoplasmic exosome (RNase complex)"/>
    <property type="evidence" value="ECO:0007669"/>
    <property type="project" value="TreeGrafter"/>
</dbReference>
<accession>A0AAD9JIG4</accession>
<keyword evidence="8" id="KW-0539">Nucleus</keyword>
<dbReference type="GO" id="GO:0034475">
    <property type="term" value="P:U4 snRNA 3'-end processing"/>
    <property type="evidence" value="ECO:0007669"/>
    <property type="project" value="TreeGrafter"/>
</dbReference>
<keyword evidence="6" id="KW-0271">Exosome</keyword>
<dbReference type="GO" id="GO:0034476">
    <property type="term" value="P:U5 snRNA 3'-end processing"/>
    <property type="evidence" value="ECO:0007669"/>
    <property type="project" value="TreeGrafter"/>
</dbReference>
<dbReference type="GO" id="GO:0016075">
    <property type="term" value="P:rRNA catabolic process"/>
    <property type="evidence" value="ECO:0007669"/>
    <property type="project" value="TreeGrafter"/>
</dbReference>
<dbReference type="PANTHER" id="PTHR11097">
    <property type="entry name" value="EXOSOME COMPLEX EXONUCLEASE RIBOSOMAL RNA PROCESSING PROTEIN"/>
    <property type="match status" value="1"/>
</dbReference>
<dbReference type="AlphaFoldDB" id="A0AAD9JIG4"/>
<evidence type="ECO:0000256" key="7">
    <source>
        <dbReference type="ARBA" id="ARBA00022884"/>
    </source>
</evidence>
<dbReference type="Proteomes" id="UP001208570">
    <property type="component" value="Unassembled WGS sequence"/>
</dbReference>
<dbReference type="Gene3D" id="3.30.230.70">
    <property type="entry name" value="GHMP Kinase, N-terminal domain"/>
    <property type="match status" value="1"/>
</dbReference>
<dbReference type="GO" id="GO:0000176">
    <property type="term" value="C:nuclear exosome (RNase complex)"/>
    <property type="evidence" value="ECO:0007669"/>
    <property type="project" value="TreeGrafter"/>
</dbReference>
<proteinExistence type="inferred from homology"/>
<gene>
    <name evidence="11" type="ORF">LSH36_301g02012</name>
</gene>
<evidence type="ECO:0000259" key="10">
    <source>
        <dbReference type="Pfam" id="PF01138"/>
    </source>
</evidence>
<evidence type="ECO:0000256" key="8">
    <source>
        <dbReference type="ARBA" id="ARBA00023242"/>
    </source>
</evidence>
<comment type="similarity">
    <text evidence="3">Belongs to the RNase PH family.</text>
</comment>
<evidence type="ECO:0000256" key="2">
    <source>
        <dbReference type="ARBA" id="ARBA00004604"/>
    </source>
</evidence>
<reference evidence="11" key="1">
    <citation type="journal article" date="2023" name="Mol. Biol. Evol.">
        <title>Third-Generation Sequencing Reveals the Adaptive Role of the Epigenome in Three Deep-Sea Polychaetes.</title>
        <authorList>
            <person name="Perez M."/>
            <person name="Aroh O."/>
            <person name="Sun Y."/>
            <person name="Lan Y."/>
            <person name="Juniper S.K."/>
            <person name="Young C.R."/>
            <person name="Angers B."/>
            <person name="Qian P.Y."/>
        </authorList>
    </citation>
    <scope>NUCLEOTIDE SEQUENCE</scope>
    <source>
        <strain evidence="11">P08H-3</strain>
    </source>
</reference>
<comment type="subcellular location">
    <subcellularLocation>
        <location evidence="1">Cytoplasm</location>
    </subcellularLocation>
    <subcellularLocation>
        <location evidence="2">Nucleus</location>
        <location evidence="2">Nucleolus</location>
    </subcellularLocation>
</comment>
<dbReference type="GO" id="GO:0034473">
    <property type="term" value="P:U1 snRNA 3'-end processing"/>
    <property type="evidence" value="ECO:0007669"/>
    <property type="project" value="TreeGrafter"/>
</dbReference>
<dbReference type="GO" id="GO:0035925">
    <property type="term" value="F:mRNA 3'-UTR AU-rich region binding"/>
    <property type="evidence" value="ECO:0007669"/>
    <property type="project" value="TreeGrafter"/>
</dbReference>
<dbReference type="InterPro" id="IPR027408">
    <property type="entry name" value="PNPase/RNase_PH_dom_sf"/>
</dbReference>
<dbReference type="InterPro" id="IPR020568">
    <property type="entry name" value="Ribosomal_Su5_D2-typ_SF"/>
</dbReference>
<dbReference type="GO" id="GO:0000467">
    <property type="term" value="P:exonucleolytic trimming to generate mature 3'-end of 5.8S rRNA from tricistronic rRNA transcript (SSU-rRNA, 5.8S rRNA, LSU-rRNA)"/>
    <property type="evidence" value="ECO:0007669"/>
    <property type="project" value="TreeGrafter"/>
</dbReference>
<evidence type="ECO:0000256" key="6">
    <source>
        <dbReference type="ARBA" id="ARBA00022835"/>
    </source>
</evidence>